<feature type="domain" description="RRM" evidence="4">
    <location>
        <begin position="109"/>
        <end position="231"/>
    </location>
</feature>
<protein>
    <submittedName>
        <fullName evidence="5">RNA-binding protein rnp24</fullName>
    </submittedName>
</protein>
<dbReference type="InterPro" id="IPR000504">
    <property type="entry name" value="RRM_dom"/>
</dbReference>
<dbReference type="STRING" id="154538.A0A1M2VKD4"/>
<feature type="compositionally biased region" description="Low complexity" evidence="3">
    <location>
        <begin position="1"/>
        <end position="18"/>
    </location>
</feature>
<keyword evidence="1 2" id="KW-0694">RNA-binding</keyword>
<dbReference type="InterPro" id="IPR012677">
    <property type="entry name" value="Nucleotide-bd_a/b_plait_sf"/>
</dbReference>
<dbReference type="PANTHER" id="PTHR23236">
    <property type="entry name" value="EUKARYOTIC TRANSLATION INITIATION FACTOR 4B/4H"/>
    <property type="match status" value="1"/>
</dbReference>
<dbReference type="Proteomes" id="UP000184267">
    <property type="component" value="Unassembled WGS sequence"/>
</dbReference>
<reference evidence="5 6" key="1">
    <citation type="submission" date="2016-10" db="EMBL/GenBank/DDBJ databases">
        <title>Genome sequence of the basidiomycete white-rot fungus Trametes pubescens.</title>
        <authorList>
            <person name="Makela M.R."/>
            <person name="Granchi Z."/>
            <person name="Peng M."/>
            <person name="De Vries R.P."/>
            <person name="Grigoriev I."/>
            <person name="Riley R."/>
            <person name="Hilden K."/>
        </authorList>
    </citation>
    <scope>NUCLEOTIDE SEQUENCE [LARGE SCALE GENOMIC DNA]</scope>
    <source>
        <strain evidence="5 6">FBCC735</strain>
    </source>
</reference>
<dbReference type="EMBL" id="MNAD01001094">
    <property type="protein sequence ID" value="OJT08002.1"/>
    <property type="molecule type" value="Genomic_DNA"/>
</dbReference>
<dbReference type="InterPro" id="IPR035979">
    <property type="entry name" value="RBD_domain_sf"/>
</dbReference>
<feature type="compositionally biased region" description="Basic and acidic residues" evidence="3">
    <location>
        <begin position="424"/>
        <end position="441"/>
    </location>
</feature>
<dbReference type="OMA" id="RVWVNQL"/>
<dbReference type="GO" id="GO:0005730">
    <property type="term" value="C:nucleolus"/>
    <property type="evidence" value="ECO:0007669"/>
    <property type="project" value="TreeGrafter"/>
</dbReference>
<evidence type="ECO:0000313" key="6">
    <source>
        <dbReference type="Proteomes" id="UP000184267"/>
    </source>
</evidence>
<dbReference type="SUPFAM" id="SSF54928">
    <property type="entry name" value="RNA-binding domain, RBD"/>
    <property type="match status" value="2"/>
</dbReference>
<feature type="compositionally biased region" description="Acidic residues" evidence="3">
    <location>
        <begin position="31"/>
        <end position="54"/>
    </location>
</feature>
<evidence type="ECO:0000259" key="4">
    <source>
        <dbReference type="PROSITE" id="PS50102"/>
    </source>
</evidence>
<proteinExistence type="predicted"/>
<dbReference type="Pfam" id="PF00076">
    <property type="entry name" value="RRM_1"/>
    <property type="match status" value="1"/>
</dbReference>
<feature type="compositionally biased region" description="Gly residues" evidence="3">
    <location>
        <begin position="442"/>
        <end position="452"/>
    </location>
</feature>
<feature type="domain" description="RRM" evidence="4">
    <location>
        <begin position="283"/>
        <end position="377"/>
    </location>
</feature>
<organism evidence="5 6">
    <name type="scientific">Trametes pubescens</name>
    <name type="common">White-rot fungus</name>
    <dbReference type="NCBI Taxonomy" id="154538"/>
    <lineage>
        <taxon>Eukaryota</taxon>
        <taxon>Fungi</taxon>
        <taxon>Dikarya</taxon>
        <taxon>Basidiomycota</taxon>
        <taxon>Agaricomycotina</taxon>
        <taxon>Agaricomycetes</taxon>
        <taxon>Polyporales</taxon>
        <taxon>Polyporaceae</taxon>
        <taxon>Trametes</taxon>
    </lineage>
</organism>
<sequence length="485" mass="51921">MSSSTSGSSSESERASSSSPPPQKRARVSEDADSDDSDNDSNSDGSGEESDAGETSDTPVLSHAEKRRQKKKKDERTNKAGEASAEGSDKKKVKNSADLPPSKVPKRQNSVWIGNLAFKTDAAALRNFFEGVGEITRIHMPMKMVTGGPQDRRPRQENRGSVLLHGSHFRISPQRTNIFSSTSSFAYVDFATPDAKTVAITMSENNLDGRRLLIKDGTLPRESIRITECSHFVRLFAGDDFNGRPAPVAAPGADGAEAGAPAIAGISKTGQKILRVQKQPPGPTLFFGNLGFETTDKSIRALLDSHRPKPTGEGAAEGDAADKWIRKIRMGTFEDTGKCKGWAFVDFTTAEHATVALTNPRNHQLDGRKLVVEYASPEAVRRGGAGPRPERKEQYAGKRARAAADAQTHDAAEGEDAGSPAKRQRFEDADEGGDRGRRGDGAGRGGRGGRGGKGPRPRTRPGAALALAKREDVAIVPSQGKKIVF</sequence>
<dbReference type="OrthoDB" id="439808at2759"/>
<feature type="region of interest" description="Disordered" evidence="3">
    <location>
        <begin position="1"/>
        <end position="107"/>
    </location>
</feature>
<evidence type="ECO:0000256" key="1">
    <source>
        <dbReference type="ARBA" id="ARBA00022884"/>
    </source>
</evidence>
<dbReference type="GO" id="GO:0003723">
    <property type="term" value="F:RNA binding"/>
    <property type="evidence" value="ECO:0007669"/>
    <property type="project" value="UniProtKB-UniRule"/>
</dbReference>
<evidence type="ECO:0000256" key="3">
    <source>
        <dbReference type="SAM" id="MobiDB-lite"/>
    </source>
</evidence>
<dbReference type="PROSITE" id="PS50102">
    <property type="entry name" value="RRM"/>
    <property type="match status" value="2"/>
</dbReference>
<gene>
    <name evidence="5" type="ORF">TRAPUB_1095</name>
</gene>
<feature type="region of interest" description="Disordered" evidence="3">
    <location>
        <begin position="378"/>
        <end position="466"/>
    </location>
</feature>
<name>A0A1M2VKD4_TRAPU</name>
<dbReference type="Gene3D" id="3.30.70.330">
    <property type="match status" value="2"/>
</dbReference>
<evidence type="ECO:0000256" key="2">
    <source>
        <dbReference type="PROSITE-ProRule" id="PRU00176"/>
    </source>
</evidence>
<comment type="caution">
    <text evidence="5">The sequence shown here is derived from an EMBL/GenBank/DDBJ whole genome shotgun (WGS) entry which is preliminary data.</text>
</comment>
<dbReference type="PANTHER" id="PTHR23236:SF95">
    <property type="entry name" value="NUCLEOLAR PROTEIN 13"/>
    <property type="match status" value="1"/>
</dbReference>
<accession>A0A1M2VKD4</accession>
<keyword evidence="6" id="KW-1185">Reference proteome</keyword>
<dbReference type="AlphaFoldDB" id="A0A1M2VKD4"/>
<dbReference type="SMART" id="SM00360">
    <property type="entry name" value="RRM"/>
    <property type="match status" value="2"/>
</dbReference>
<evidence type="ECO:0000313" key="5">
    <source>
        <dbReference type="EMBL" id="OJT08002.1"/>
    </source>
</evidence>